<accession>Q5JHP0</accession>
<evidence type="ECO:0000313" key="3">
    <source>
        <dbReference type="Proteomes" id="UP000000536"/>
    </source>
</evidence>
<dbReference type="HOGENOM" id="CLU_041527_0_0_2"/>
<dbReference type="PhylomeDB" id="Q5JHP0"/>
<dbReference type="EMBL" id="AP006878">
    <property type="protein sequence ID" value="BAD86409.1"/>
    <property type="molecule type" value="Genomic_DNA"/>
</dbReference>
<reference evidence="2 3" key="1">
    <citation type="journal article" date="2005" name="Genome Res.">
        <title>Complete genome sequence of the hyperthermophilic archaeon Thermococcus kodakaraensis KOD1 and comparison with Pyrococcus genomes.</title>
        <authorList>
            <person name="Fukui T."/>
            <person name="Atomi H."/>
            <person name="Kanai T."/>
            <person name="Matsumi R."/>
            <person name="Fujiwara S."/>
            <person name="Imanaka T."/>
        </authorList>
    </citation>
    <scope>NUCLEOTIDE SEQUENCE [LARGE SCALE GENOMIC DNA]</scope>
    <source>
        <strain evidence="3">ATCC BAA-918 / JCM 12380 / KOD1</strain>
    </source>
</reference>
<dbReference type="OrthoDB" id="371918at2157"/>
<dbReference type="STRING" id="69014.TK2220"/>
<dbReference type="PANTHER" id="PTHR33295">
    <property type="entry name" value="ATPASE"/>
    <property type="match status" value="1"/>
</dbReference>
<dbReference type="SUPFAM" id="SSF52540">
    <property type="entry name" value="P-loop containing nucleoside triphosphate hydrolases"/>
    <property type="match status" value="1"/>
</dbReference>
<dbReference type="AlphaFoldDB" id="Q5JHP0"/>
<dbReference type="PANTHER" id="PTHR33295:SF19">
    <property type="entry name" value="ARCHAEAL ATPASE"/>
    <property type="match status" value="1"/>
</dbReference>
<gene>
    <name evidence="2" type="ordered locus">TK2220</name>
</gene>
<dbReference type="InterPro" id="IPR003593">
    <property type="entry name" value="AAA+_ATPase"/>
</dbReference>
<dbReference type="RefSeq" id="WP_011251170.1">
    <property type="nucleotide sequence ID" value="NC_006624.1"/>
</dbReference>
<dbReference type="Pfam" id="PF13173">
    <property type="entry name" value="AAA_14"/>
    <property type="match status" value="1"/>
</dbReference>
<dbReference type="InterPro" id="IPR025420">
    <property type="entry name" value="DUF4143"/>
</dbReference>
<dbReference type="InParanoid" id="Q5JHP0"/>
<dbReference type="KEGG" id="tko:TK2220"/>
<dbReference type="Proteomes" id="UP000000536">
    <property type="component" value="Chromosome"/>
</dbReference>
<evidence type="ECO:0000313" key="2">
    <source>
        <dbReference type="EMBL" id="BAD86409.1"/>
    </source>
</evidence>
<evidence type="ECO:0000259" key="1">
    <source>
        <dbReference type="SMART" id="SM00382"/>
    </source>
</evidence>
<dbReference type="PATRIC" id="fig|69014.16.peg.2176"/>
<dbReference type="eggNOG" id="arCOG03167">
    <property type="taxonomic scope" value="Archaea"/>
</dbReference>
<proteinExistence type="predicted"/>
<dbReference type="InterPro" id="IPR041682">
    <property type="entry name" value="AAA_14"/>
</dbReference>
<feature type="domain" description="AAA+ ATPase" evidence="1">
    <location>
        <begin position="40"/>
        <end position="168"/>
    </location>
</feature>
<dbReference type="EnsemblBacteria" id="BAD86409">
    <property type="protein sequence ID" value="BAD86409"/>
    <property type="gene ID" value="TK2220"/>
</dbReference>
<protein>
    <submittedName>
        <fullName evidence="2">Archaeal ATPase</fullName>
    </submittedName>
</protein>
<keyword evidence="3" id="KW-1185">Reference proteome</keyword>
<organism evidence="2 3">
    <name type="scientific">Thermococcus kodakarensis (strain ATCC BAA-918 / JCM 12380 / KOD1)</name>
    <name type="common">Pyrococcus kodakaraensis (strain KOD1)</name>
    <dbReference type="NCBI Taxonomy" id="69014"/>
    <lineage>
        <taxon>Archaea</taxon>
        <taxon>Methanobacteriati</taxon>
        <taxon>Methanobacteriota</taxon>
        <taxon>Thermococci</taxon>
        <taxon>Thermococcales</taxon>
        <taxon>Thermococcaceae</taxon>
        <taxon>Thermococcus</taxon>
    </lineage>
</organism>
<dbReference type="SMART" id="SM00382">
    <property type="entry name" value="AAA"/>
    <property type="match status" value="1"/>
</dbReference>
<dbReference type="InterPro" id="IPR027417">
    <property type="entry name" value="P-loop_NTPase"/>
</dbReference>
<dbReference type="Pfam" id="PF13635">
    <property type="entry name" value="DUF4143"/>
    <property type="match status" value="1"/>
</dbReference>
<name>Q5JHP0_THEKO</name>
<dbReference type="GeneID" id="78448760"/>
<dbReference type="Gene3D" id="3.40.50.300">
    <property type="entry name" value="P-loop containing nucleotide triphosphate hydrolases"/>
    <property type="match status" value="1"/>
</dbReference>
<sequence>MLSREELIEVLAPYNFWGREQDTGITRGDYLKDIRRKLSTGNALALVGVRRAGKTTLARQYLRFLIEKGLPPEETLYVNLEEPRFYPDLSLELLEEIFSAFKTYISRGARPVVVLDEVQNVEGWERWVRKVLDLGEAEVIVTGSSSSLLRSELATLLTGRVLVTEVYPLSFREFLSFKGLPIELPALLGRRGEVERALREYLEFGGFPQVVLTDDEGLKRELLRELFEGIILRDVAYRHGFRDARLVKLVAELALSRFSSLVSASRLRNEVSGIVGRKVSPNLVDSVLDAMEEAYLIHRVPILSPKVKDVRRYPKKLYAVDTGLANVMITRFTENIGRLAENAVARHLVQRHGRENVFYYRNGHEVDFVVRENLKISRLVQVSWDVDESWEREVEGLVEAAKHFGLSEGILVTGWKSCEERVKGINVRCLPLWRFLLS</sequence>